<proteinExistence type="predicted"/>
<name>A0ABN8E291_9VIBR</name>
<comment type="caution">
    <text evidence="1">The sequence shown here is derived from an EMBL/GenBank/DDBJ whole genome shotgun (WGS) entry which is preliminary data.</text>
</comment>
<gene>
    <name evidence="1" type="ORF">VMF7928_00865</name>
</gene>
<sequence length="157" mass="18103">MGIAQIQLINTLDTVFMANTVANKEVFLPKPLPNNSISVKSWPVKDLIRIAKLIQAAAGVCDNIYIYLSKDKEIGNHLLNEHLYLINASWLSFNKSIEVINYLLQRVIANSSATFDNQSNHIYISKQDHKEIVTFTAAYEQWQKEDWRTYFGFDVRH</sequence>
<organism evidence="1 2">
    <name type="scientific">Vibrio marisflavi CECT 7928</name>
    <dbReference type="NCBI Taxonomy" id="634439"/>
    <lineage>
        <taxon>Bacteria</taxon>
        <taxon>Pseudomonadati</taxon>
        <taxon>Pseudomonadota</taxon>
        <taxon>Gammaproteobacteria</taxon>
        <taxon>Vibrionales</taxon>
        <taxon>Vibrionaceae</taxon>
        <taxon>Vibrio</taxon>
    </lineage>
</organism>
<keyword evidence="2" id="KW-1185">Reference proteome</keyword>
<evidence type="ECO:0000313" key="1">
    <source>
        <dbReference type="EMBL" id="CAH0537017.1"/>
    </source>
</evidence>
<reference evidence="1" key="1">
    <citation type="submission" date="2021-11" db="EMBL/GenBank/DDBJ databases">
        <authorList>
            <person name="Rodrigo-Torres L."/>
            <person name="Arahal R. D."/>
            <person name="Lucena T."/>
        </authorList>
    </citation>
    <scope>NUCLEOTIDE SEQUENCE</scope>
    <source>
        <strain evidence="1">CECT 7928</strain>
    </source>
</reference>
<dbReference type="EMBL" id="CAKLDM010000001">
    <property type="protein sequence ID" value="CAH0537017.1"/>
    <property type="molecule type" value="Genomic_DNA"/>
</dbReference>
<accession>A0ABN8E291</accession>
<evidence type="ECO:0000313" key="2">
    <source>
        <dbReference type="Proteomes" id="UP000838748"/>
    </source>
</evidence>
<protein>
    <submittedName>
        <fullName evidence="1">Uncharacterized protein</fullName>
    </submittedName>
</protein>
<dbReference type="Proteomes" id="UP000838748">
    <property type="component" value="Unassembled WGS sequence"/>
</dbReference>